<evidence type="ECO:0000259" key="3">
    <source>
        <dbReference type="Pfam" id="PF22485"/>
    </source>
</evidence>
<dbReference type="InParanoid" id="A0A3N4KK83"/>
<dbReference type="EMBL" id="ML119139">
    <property type="protein sequence ID" value="RPB10963.1"/>
    <property type="molecule type" value="Genomic_DNA"/>
</dbReference>
<dbReference type="STRING" id="1392247.A0A3N4KK83"/>
<reference evidence="4 5" key="1">
    <citation type="journal article" date="2018" name="Nat. Ecol. Evol.">
        <title>Pezizomycetes genomes reveal the molecular basis of ectomycorrhizal truffle lifestyle.</title>
        <authorList>
            <person name="Murat C."/>
            <person name="Payen T."/>
            <person name="Noel B."/>
            <person name="Kuo A."/>
            <person name="Morin E."/>
            <person name="Chen J."/>
            <person name="Kohler A."/>
            <person name="Krizsan K."/>
            <person name="Balestrini R."/>
            <person name="Da Silva C."/>
            <person name="Montanini B."/>
            <person name="Hainaut M."/>
            <person name="Levati E."/>
            <person name="Barry K.W."/>
            <person name="Belfiori B."/>
            <person name="Cichocki N."/>
            <person name="Clum A."/>
            <person name="Dockter R.B."/>
            <person name="Fauchery L."/>
            <person name="Guy J."/>
            <person name="Iotti M."/>
            <person name="Le Tacon F."/>
            <person name="Lindquist E.A."/>
            <person name="Lipzen A."/>
            <person name="Malagnac F."/>
            <person name="Mello A."/>
            <person name="Molinier V."/>
            <person name="Miyauchi S."/>
            <person name="Poulain J."/>
            <person name="Riccioni C."/>
            <person name="Rubini A."/>
            <person name="Sitrit Y."/>
            <person name="Splivallo R."/>
            <person name="Traeger S."/>
            <person name="Wang M."/>
            <person name="Zifcakova L."/>
            <person name="Wipf D."/>
            <person name="Zambonelli A."/>
            <person name="Paolocci F."/>
            <person name="Nowrousian M."/>
            <person name="Ottonello S."/>
            <person name="Baldrian P."/>
            <person name="Spatafora J.W."/>
            <person name="Henrissat B."/>
            <person name="Nagy L.G."/>
            <person name="Aury J.M."/>
            <person name="Wincker P."/>
            <person name="Grigoriev I.V."/>
            <person name="Bonfante P."/>
            <person name="Martin F.M."/>
        </authorList>
    </citation>
    <scope>NUCLEOTIDE SEQUENCE [LARGE SCALE GENOMIC DNA]</scope>
    <source>
        <strain evidence="4 5">CCBAS932</strain>
    </source>
</reference>
<name>A0A3N4KK83_9PEZI</name>
<feature type="transmembrane region" description="Helical" evidence="2">
    <location>
        <begin position="183"/>
        <end position="205"/>
    </location>
</feature>
<dbReference type="Pfam" id="PF22485">
    <property type="entry name" value="DUF6987"/>
    <property type="match status" value="1"/>
</dbReference>
<dbReference type="PANTHER" id="PTHR39461:SF1">
    <property type="entry name" value="LEA DOMAIN PROTEIN (AFU_ORTHOLOGUE AFUA_8G04920)"/>
    <property type="match status" value="1"/>
</dbReference>
<proteinExistence type="predicted"/>
<keyword evidence="2" id="KW-0472">Membrane</keyword>
<dbReference type="OrthoDB" id="3937590at2759"/>
<gene>
    <name evidence="4" type="ORF">P167DRAFT_508749</name>
</gene>
<evidence type="ECO:0000313" key="5">
    <source>
        <dbReference type="Proteomes" id="UP000277580"/>
    </source>
</evidence>
<dbReference type="PANTHER" id="PTHR39461">
    <property type="entry name" value="LEA DOMAIN PROTEIN (AFU_ORTHOLOGUE AFUA_8G04920)"/>
    <property type="match status" value="1"/>
</dbReference>
<organism evidence="4 5">
    <name type="scientific">Morchella conica CCBAS932</name>
    <dbReference type="NCBI Taxonomy" id="1392247"/>
    <lineage>
        <taxon>Eukaryota</taxon>
        <taxon>Fungi</taxon>
        <taxon>Dikarya</taxon>
        <taxon>Ascomycota</taxon>
        <taxon>Pezizomycotina</taxon>
        <taxon>Pezizomycetes</taxon>
        <taxon>Pezizales</taxon>
        <taxon>Morchellaceae</taxon>
        <taxon>Morchella</taxon>
    </lineage>
</organism>
<accession>A0A3N4KK83</accession>
<dbReference type="AlphaFoldDB" id="A0A3N4KK83"/>
<evidence type="ECO:0000256" key="1">
    <source>
        <dbReference type="SAM" id="MobiDB-lite"/>
    </source>
</evidence>
<sequence length="242" mass="26361">MSTAGSHKDLELKEHGSEPDLDNKETSLMKSEMESDDPEVQAKACAKRMSTIVDTALDRLKPFLEMMVESIERAERKKKNDQEIDEQELVDQVKPLLERSTTILQECYGAIKALDPDGKIANNAQNRAKNSEASAEEQHLAQGLATLAGDVTKTIERIKEFIKDMPHAKNQLGPLLDLFGEPLFQILSAVGLLLNGVLGLVAGILDGLGLGGLIRGLLNGLGLSKLLKGLGLGTWLEEKPKK</sequence>
<dbReference type="Proteomes" id="UP000277580">
    <property type="component" value="Unassembled WGS sequence"/>
</dbReference>
<feature type="compositionally biased region" description="Basic and acidic residues" evidence="1">
    <location>
        <begin position="1"/>
        <end position="33"/>
    </location>
</feature>
<keyword evidence="2" id="KW-0812">Transmembrane</keyword>
<feature type="domain" description="DUF6987" evidence="3">
    <location>
        <begin position="36"/>
        <end position="233"/>
    </location>
</feature>
<keyword evidence="5" id="KW-1185">Reference proteome</keyword>
<keyword evidence="2" id="KW-1133">Transmembrane helix</keyword>
<evidence type="ECO:0000313" key="4">
    <source>
        <dbReference type="EMBL" id="RPB10963.1"/>
    </source>
</evidence>
<evidence type="ECO:0000256" key="2">
    <source>
        <dbReference type="SAM" id="Phobius"/>
    </source>
</evidence>
<dbReference type="InterPro" id="IPR054256">
    <property type="entry name" value="DUF6987"/>
</dbReference>
<protein>
    <recommendedName>
        <fullName evidence="3">DUF6987 domain-containing protein</fullName>
    </recommendedName>
</protein>
<feature type="region of interest" description="Disordered" evidence="1">
    <location>
        <begin position="1"/>
        <end position="39"/>
    </location>
</feature>